<protein>
    <recommendedName>
        <fullName evidence="3">Aldehyde oxidase/xanthine dehydrogenase a/b hammerhead domain-containing protein</fullName>
    </recommendedName>
</protein>
<dbReference type="InterPro" id="IPR016208">
    <property type="entry name" value="Ald_Oxase/xanthine_DH-like"/>
</dbReference>
<dbReference type="PANTHER" id="PTHR11908:SF132">
    <property type="entry name" value="ALDEHYDE OXIDASE 1-RELATED"/>
    <property type="match status" value="1"/>
</dbReference>
<dbReference type="OrthoDB" id="57164at2157"/>
<evidence type="ECO:0000256" key="1">
    <source>
        <dbReference type="ARBA" id="ARBA00022505"/>
    </source>
</evidence>
<dbReference type="Pfam" id="PF02738">
    <property type="entry name" value="MoCoBD_1"/>
    <property type="match status" value="1"/>
</dbReference>
<keyword evidence="1" id="KW-0500">Molybdenum</keyword>
<dbReference type="EMBL" id="CP020477">
    <property type="protein sequence ID" value="ARM75406.1"/>
    <property type="molecule type" value="Genomic_DNA"/>
</dbReference>
<accession>A0A1W6JYQ7</accession>
<dbReference type="SUPFAM" id="SSF56003">
    <property type="entry name" value="Molybdenum cofactor-binding domain"/>
    <property type="match status" value="1"/>
</dbReference>
<dbReference type="InterPro" id="IPR037165">
    <property type="entry name" value="AldOxase/xan_DH_Mopterin-bd_sf"/>
</dbReference>
<reference evidence="4 5" key="1">
    <citation type="submission" date="2017-03" db="EMBL/GenBank/DDBJ databases">
        <title>Sulfur activation and transportation mechanism of thermophilic Archaea Acidianus manzaensis YN-25.</title>
        <authorList>
            <person name="Ma Y."/>
            <person name="Yang Y."/>
            <person name="Xia J."/>
        </authorList>
    </citation>
    <scope>NUCLEOTIDE SEQUENCE [LARGE SCALE GENOMIC DNA]</scope>
    <source>
        <strain evidence="4 5">YN-25</strain>
    </source>
</reference>
<dbReference type="InterPro" id="IPR046867">
    <property type="entry name" value="AldOxase/xan_DH_MoCoBD2"/>
</dbReference>
<dbReference type="InterPro" id="IPR036856">
    <property type="entry name" value="Ald_Oxase/Xan_DH_a/b_sf"/>
</dbReference>
<dbReference type="Gene3D" id="3.90.1170.50">
    <property type="entry name" value="Aldehyde oxidase/xanthine dehydrogenase, a/b hammerhead"/>
    <property type="match status" value="1"/>
</dbReference>
<dbReference type="KEGG" id="aman:B6F84_04755"/>
<keyword evidence="5" id="KW-1185">Reference proteome</keyword>
<dbReference type="InterPro" id="IPR000674">
    <property type="entry name" value="Ald_Oxase/Xan_DH_a/b"/>
</dbReference>
<feature type="domain" description="Aldehyde oxidase/xanthine dehydrogenase a/b hammerhead" evidence="3">
    <location>
        <begin position="5"/>
        <end position="101"/>
    </location>
</feature>
<name>A0A1W6JYQ7_9CREN</name>
<dbReference type="InterPro" id="IPR008274">
    <property type="entry name" value="AldOxase/xan_DH_MoCoBD1"/>
</dbReference>
<dbReference type="AlphaFoldDB" id="A0A1W6JYQ7"/>
<dbReference type="Pfam" id="PF20256">
    <property type="entry name" value="MoCoBD_2"/>
    <property type="match status" value="1"/>
</dbReference>
<dbReference type="GeneID" id="41590205"/>
<dbReference type="SUPFAM" id="SSF54665">
    <property type="entry name" value="CO dehydrogenase molybdoprotein N-domain-like"/>
    <property type="match status" value="1"/>
</dbReference>
<keyword evidence="2" id="KW-0560">Oxidoreductase</keyword>
<gene>
    <name evidence="4" type="ORF">B6F84_04755</name>
</gene>
<dbReference type="STRING" id="282676.B6F84_04755"/>
<organism evidence="4 5">
    <name type="scientific">Acidianus manzaensis</name>
    <dbReference type="NCBI Taxonomy" id="282676"/>
    <lineage>
        <taxon>Archaea</taxon>
        <taxon>Thermoproteota</taxon>
        <taxon>Thermoprotei</taxon>
        <taxon>Sulfolobales</taxon>
        <taxon>Sulfolobaceae</taxon>
        <taxon>Acidianus</taxon>
    </lineage>
</organism>
<dbReference type="GO" id="GO:0005506">
    <property type="term" value="F:iron ion binding"/>
    <property type="evidence" value="ECO:0007669"/>
    <property type="project" value="InterPro"/>
</dbReference>
<dbReference type="Proteomes" id="UP000193404">
    <property type="component" value="Chromosome"/>
</dbReference>
<evidence type="ECO:0000313" key="4">
    <source>
        <dbReference type="EMBL" id="ARM75406.1"/>
    </source>
</evidence>
<dbReference type="RefSeq" id="WP_148691176.1">
    <property type="nucleotide sequence ID" value="NZ_CP020477.1"/>
</dbReference>
<dbReference type="PANTHER" id="PTHR11908">
    <property type="entry name" value="XANTHINE DEHYDROGENASE"/>
    <property type="match status" value="1"/>
</dbReference>
<evidence type="ECO:0000259" key="3">
    <source>
        <dbReference type="SMART" id="SM01008"/>
    </source>
</evidence>
<evidence type="ECO:0000256" key="2">
    <source>
        <dbReference type="ARBA" id="ARBA00023002"/>
    </source>
</evidence>
<dbReference type="GO" id="GO:0016491">
    <property type="term" value="F:oxidoreductase activity"/>
    <property type="evidence" value="ECO:0007669"/>
    <property type="project" value="UniProtKB-KW"/>
</dbReference>
<sequence length="638" mass="70855">MFYSYVDDVKGDYESVAFIRSSKSYAKFTLSGNAFTWEDLKDYKIPKVFEPEGKLKDIEIPLLAKGVALYVGQPLGMVIGKDPYEAEDKKEEIEVEYEEINQPLYPPDNVILSFSKGNYELGENELNLKLKFNRQSPAPLEGRAIAVRHEDGKLLIRISNQAPTVVRKIVSKMLSLDEDKIEITVPRVGGGFGAKQDIVMEELAVIALSFYTGKNLKWIETKSEHIMTSQGRGQSHEIKVYFNNNGKITGIIDNLDYDMGAFPLPWSGISPLYVTLMSMKSVYNISIRNNVRVIGTNNPPQGAFRGFGRPEAFFIIERIMDEVSRKLNINPIELREINLNKDLEIGNVTQVLNKMKNKYKEYKEKYGKGIGVSLYVHYASPTSKVLIGEEKSFVGGYECVSIRLKTDGKVEVKTTVVDMGQGISKVLKKIVSETLNYDKVNVIIGSQDVNGYGSWASRSTITAGNAALLAAKDLKEKIDKLGGIERVLDKLNNSPWDIDDKEFYSIKCYEPQDMVGAISGQISVVNFDGLRIKALENYTIVDVGIAGDEEEVKGQIIGGIVQSLGGLLYEDVNSPFDYLLPTAVEAPKVSVELLNTPSETPGGYRGIGENSISGAYASIANAISDFFPVYEIRVKYNA</sequence>
<evidence type="ECO:0000313" key="5">
    <source>
        <dbReference type="Proteomes" id="UP000193404"/>
    </source>
</evidence>
<dbReference type="Gene3D" id="3.30.365.10">
    <property type="entry name" value="Aldehyde oxidase/xanthine dehydrogenase, molybdopterin binding domain"/>
    <property type="match status" value="5"/>
</dbReference>
<dbReference type="SMART" id="SM01008">
    <property type="entry name" value="Ald_Xan_dh_C"/>
    <property type="match status" value="1"/>
</dbReference>
<proteinExistence type="predicted"/>